<proteinExistence type="predicted"/>
<dbReference type="RefSeq" id="WP_132323456.1">
    <property type="nucleotide sequence ID" value="NZ_FWZT01000022.1"/>
</dbReference>
<feature type="domain" description="Metallo-beta-lactamase" evidence="2">
    <location>
        <begin position="15"/>
        <end position="238"/>
    </location>
</feature>
<organism evidence="4 5">
    <name type="scientific">Pseudobacteriovorax antillogorgiicola</name>
    <dbReference type="NCBI Taxonomy" id="1513793"/>
    <lineage>
        <taxon>Bacteria</taxon>
        <taxon>Pseudomonadati</taxon>
        <taxon>Bdellovibrionota</taxon>
        <taxon>Oligoflexia</taxon>
        <taxon>Oligoflexales</taxon>
        <taxon>Pseudobacteriovoracaceae</taxon>
        <taxon>Pseudobacteriovorax</taxon>
    </lineage>
</organism>
<dbReference type="InterPro" id="IPR050698">
    <property type="entry name" value="MBL"/>
</dbReference>
<evidence type="ECO:0000259" key="2">
    <source>
        <dbReference type="SMART" id="SM00849"/>
    </source>
</evidence>
<keyword evidence="1" id="KW-0378">Hydrolase</keyword>
<dbReference type="InterPro" id="IPR001279">
    <property type="entry name" value="Metallo-B-lactamas"/>
</dbReference>
<dbReference type="Pfam" id="PF07521">
    <property type="entry name" value="RMMBL"/>
    <property type="match status" value="1"/>
</dbReference>
<dbReference type="GO" id="GO:0016787">
    <property type="term" value="F:hydrolase activity"/>
    <property type="evidence" value="ECO:0007669"/>
    <property type="project" value="UniProtKB-KW"/>
</dbReference>
<keyword evidence="5" id="KW-1185">Reference proteome</keyword>
<sequence>MSISCDFLGASDTVTGSLTLVKIHQKKYLVDCGQFQGPKDIRDRNWSRFPFDPKEIDAVFVTHAHLDHIGRLPLLCKEGFQGPIYLSPGSADLGRIILLDSAHLEEEFARYANETGYSNHKPALPLFTISDAETAISQFKILPRDRWHFVDDRLSVKLRRAGHIVGSSLVQLQMKCDDSGKSKTMTFSGDLGRPESLTLKPPHHLEPCDFLVLEATYGNRLHPRSPFLDELATIINDVAKSGGVLVIPAFAVGRSQDIIYAIKHLEVEKKIPHLPVTLDSPMANSATEIFLRHDEDQKALSAFQGHSSFFPSRFEATTNADESMLLCMRDGPMIVISASGMLSGGRILHHLKARLPHPENHVLFCGYQAEGTKGRFLQEHQQERSIRVHHREVPIEAKVSTLDAFSAHADYEEILAWLRPMKSEKITIILNHGAPESQSSLAERIHSELGFDVILSSEKSHLDL</sequence>
<reference evidence="5" key="1">
    <citation type="submission" date="2017-04" db="EMBL/GenBank/DDBJ databases">
        <authorList>
            <person name="Varghese N."/>
            <person name="Submissions S."/>
        </authorList>
    </citation>
    <scope>NUCLEOTIDE SEQUENCE [LARGE SCALE GENOMIC DNA]</scope>
    <source>
        <strain evidence="5">RKEM611</strain>
    </source>
</reference>
<evidence type="ECO:0000313" key="4">
    <source>
        <dbReference type="EMBL" id="SMF64940.1"/>
    </source>
</evidence>
<dbReference type="Pfam" id="PF10996">
    <property type="entry name" value="Beta-Casp"/>
    <property type="match status" value="1"/>
</dbReference>
<dbReference type="Pfam" id="PF00753">
    <property type="entry name" value="Lactamase_B"/>
    <property type="match status" value="1"/>
</dbReference>
<dbReference type="InterPro" id="IPR022712">
    <property type="entry name" value="Beta_Casp"/>
</dbReference>
<dbReference type="STRING" id="1513793.SAMN06296036_12295"/>
<accession>A0A1Y6CND9</accession>
<dbReference type="AlphaFoldDB" id="A0A1Y6CND9"/>
<dbReference type="SMART" id="SM01027">
    <property type="entry name" value="Beta-Casp"/>
    <property type="match status" value="1"/>
</dbReference>
<evidence type="ECO:0000256" key="1">
    <source>
        <dbReference type="ARBA" id="ARBA00022801"/>
    </source>
</evidence>
<evidence type="ECO:0000313" key="5">
    <source>
        <dbReference type="Proteomes" id="UP000192907"/>
    </source>
</evidence>
<gene>
    <name evidence="4" type="ORF">SAMN06296036_12295</name>
</gene>
<dbReference type="Gene3D" id="3.60.15.10">
    <property type="entry name" value="Ribonuclease Z/Hydroxyacylglutathione hydrolase-like"/>
    <property type="match status" value="1"/>
</dbReference>
<dbReference type="SMART" id="SM00849">
    <property type="entry name" value="Lactamase_B"/>
    <property type="match status" value="1"/>
</dbReference>
<dbReference type="GO" id="GO:0004521">
    <property type="term" value="F:RNA endonuclease activity"/>
    <property type="evidence" value="ECO:0007669"/>
    <property type="project" value="TreeGrafter"/>
</dbReference>
<dbReference type="SUPFAM" id="SSF56281">
    <property type="entry name" value="Metallo-hydrolase/oxidoreductase"/>
    <property type="match status" value="1"/>
</dbReference>
<dbReference type="CDD" id="cd16295">
    <property type="entry name" value="TTHA0252-CPSF-like_MBL-fold"/>
    <property type="match status" value="1"/>
</dbReference>
<feature type="domain" description="Beta-Casp" evidence="3">
    <location>
        <begin position="255"/>
        <end position="377"/>
    </location>
</feature>
<dbReference type="InterPro" id="IPR011108">
    <property type="entry name" value="RMMBL"/>
</dbReference>
<evidence type="ECO:0000259" key="3">
    <source>
        <dbReference type="SMART" id="SM01027"/>
    </source>
</evidence>
<dbReference type="PANTHER" id="PTHR11203">
    <property type="entry name" value="CLEAVAGE AND POLYADENYLATION SPECIFICITY FACTOR FAMILY MEMBER"/>
    <property type="match status" value="1"/>
</dbReference>
<dbReference type="InterPro" id="IPR036866">
    <property type="entry name" value="RibonucZ/Hydroxyglut_hydro"/>
</dbReference>
<dbReference type="Gene3D" id="3.40.50.10890">
    <property type="match status" value="1"/>
</dbReference>
<protein>
    <submittedName>
        <fullName evidence="4">Metallo-beta-lactamase family protein</fullName>
    </submittedName>
</protein>
<name>A0A1Y6CND9_9BACT</name>
<dbReference type="Proteomes" id="UP000192907">
    <property type="component" value="Unassembled WGS sequence"/>
</dbReference>
<dbReference type="EMBL" id="FWZT01000022">
    <property type="protein sequence ID" value="SMF64940.1"/>
    <property type="molecule type" value="Genomic_DNA"/>
</dbReference>
<dbReference type="OrthoDB" id="5287904at2"/>
<dbReference type="PANTHER" id="PTHR11203:SF37">
    <property type="entry name" value="INTEGRATOR COMPLEX SUBUNIT 11"/>
    <property type="match status" value="1"/>
</dbReference>